<feature type="transmembrane region" description="Helical" evidence="1">
    <location>
        <begin position="7"/>
        <end position="26"/>
    </location>
</feature>
<evidence type="ECO:0000313" key="3">
    <source>
        <dbReference type="Proteomes" id="UP001164718"/>
    </source>
</evidence>
<accession>A0A9E8RWY1</accession>
<keyword evidence="3" id="KW-1185">Reference proteome</keyword>
<feature type="transmembrane region" description="Helical" evidence="1">
    <location>
        <begin position="151"/>
        <end position="174"/>
    </location>
</feature>
<reference evidence="2" key="1">
    <citation type="submission" date="2022-09" db="EMBL/GenBank/DDBJ databases">
        <title>Complete Genomes of Fervidibacillus albus and Fervidibacillus halotolerans isolated from tidal flat sediments.</title>
        <authorList>
            <person name="Kwon K.K."/>
            <person name="Yang S.-H."/>
            <person name="Park M.J."/>
            <person name="Oh H.-M."/>
        </authorList>
    </citation>
    <scope>NUCLEOTIDE SEQUENCE</scope>
    <source>
        <strain evidence="2">MEBiC13591</strain>
    </source>
</reference>
<organism evidence="2 3">
    <name type="scientific">Fervidibacillus albus</name>
    <dbReference type="NCBI Taxonomy" id="2980026"/>
    <lineage>
        <taxon>Bacteria</taxon>
        <taxon>Bacillati</taxon>
        <taxon>Bacillota</taxon>
        <taxon>Bacilli</taxon>
        <taxon>Bacillales</taxon>
        <taxon>Bacillaceae</taxon>
        <taxon>Fervidibacillus</taxon>
    </lineage>
</organism>
<keyword evidence="1" id="KW-1133">Transmembrane helix</keyword>
<proteinExistence type="predicted"/>
<evidence type="ECO:0000256" key="1">
    <source>
        <dbReference type="SAM" id="Phobius"/>
    </source>
</evidence>
<feature type="transmembrane region" description="Helical" evidence="1">
    <location>
        <begin position="69"/>
        <end position="95"/>
    </location>
</feature>
<dbReference type="EMBL" id="CP106878">
    <property type="protein sequence ID" value="WAA08927.1"/>
    <property type="molecule type" value="Genomic_DNA"/>
</dbReference>
<name>A0A9E8RWY1_9BACI</name>
<dbReference type="Proteomes" id="UP001164718">
    <property type="component" value="Chromosome"/>
</dbReference>
<dbReference type="KEGG" id="faf:OE104_09950"/>
<dbReference type="AlphaFoldDB" id="A0A9E8RWY1"/>
<gene>
    <name evidence="2" type="ORF">OE104_09950</name>
</gene>
<protein>
    <submittedName>
        <fullName evidence="2">Uncharacterized protein</fullName>
    </submittedName>
</protein>
<evidence type="ECO:0000313" key="2">
    <source>
        <dbReference type="EMBL" id="WAA08927.1"/>
    </source>
</evidence>
<dbReference type="RefSeq" id="WP_275416712.1">
    <property type="nucleotide sequence ID" value="NZ_CP106878.1"/>
</dbReference>
<sequence>MLNSVILSLLASIGLLTFILVIGTFFKEFGDWQYPILYYDHPSIVQELNYTGTKSAFGLGFHFMFLGDYLIKTTTLFAFILTFTIVLAIFLSMFIKNVFTNYAITILIVVLGYIGSINILKDFAYLSLFTYFQIFRITNGELSIVLDHPSINFLTGSIVLITSISILTILGYWIKHKSVGSFKNTSELETEKEMEKVRHITDEK</sequence>
<feature type="transmembrane region" description="Helical" evidence="1">
    <location>
        <begin position="102"/>
        <end position="120"/>
    </location>
</feature>
<keyword evidence="1" id="KW-0472">Membrane</keyword>
<keyword evidence="1" id="KW-0812">Transmembrane</keyword>